<comment type="caution">
    <text evidence="1">The sequence shown here is derived from an EMBL/GenBank/DDBJ whole genome shotgun (WGS) entry which is preliminary data.</text>
</comment>
<keyword evidence="2" id="KW-1185">Reference proteome</keyword>
<dbReference type="Proteomes" id="UP000324222">
    <property type="component" value="Unassembled WGS sequence"/>
</dbReference>
<gene>
    <name evidence="1" type="ORF">E2C01_037316</name>
</gene>
<evidence type="ECO:0000313" key="2">
    <source>
        <dbReference type="Proteomes" id="UP000324222"/>
    </source>
</evidence>
<protein>
    <submittedName>
        <fullName evidence="1">Uncharacterized protein</fullName>
    </submittedName>
</protein>
<organism evidence="1 2">
    <name type="scientific">Portunus trituberculatus</name>
    <name type="common">Swimming crab</name>
    <name type="synonym">Neptunus trituberculatus</name>
    <dbReference type="NCBI Taxonomy" id="210409"/>
    <lineage>
        <taxon>Eukaryota</taxon>
        <taxon>Metazoa</taxon>
        <taxon>Ecdysozoa</taxon>
        <taxon>Arthropoda</taxon>
        <taxon>Crustacea</taxon>
        <taxon>Multicrustacea</taxon>
        <taxon>Malacostraca</taxon>
        <taxon>Eumalacostraca</taxon>
        <taxon>Eucarida</taxon>
        <taxon>Decapoda</taxon>
        <taxon>Pleocyemata</taxon>
        <taxon>Brachyura</taxon>
        <taxon>Eubrachyura</taxon>
        <taxon>Portunoidea</taxon>
        <taxon>Portunidae</taxon>
        <taxon>Portuninae</taxon>
        <taxon>Portunus</taxon>
    </lineage>
</organism>
<name>A0A5B7FGR2_PORTR</name>
<dbReference type="EMBL" id="VSRR010005935">
    <property type="protein sequence ID" value="MPC43664.1"/>
    <property type="molecule type" value="Genomic_DNA"/>
</dbReference>
<evidence type="ECO:0000313" key="1">
    <source>
        <dbReference type="EMBL" id="MPC43664.1"/>
    </source>
</evidence>
<reference evidence="1 2" key="1">
    <citation type="submission" date="2019-05" db="EMBL/GenBank/DDBJ databases">
        <title>Another draft genome of Portunus trituberculatus and its Hox gene families provides insights of decapod evolution.</title>
        <authorList>
            <person name="Jeong J.-H."/>
            <person name="Song I."/>
            <person name="Kim S."/>
            <person name="Choi T."/>
            <person name="Kim D."/>
            <person name="Ryu S."/>
            <person name="Kim W."/>
        </authorList>
    </citation>
    <scope>NUCLEOTIDE SEQUENCE [LARGE SCALE GENOMIC DNA]</scope>
    <source>
        <tissue evidence="1">Muscle</tissue>
    </source>
</reference>
<accession>A0A5B7FGR2</accession>
<proteinExistence type="predicted"/>
<dbReference type="AlphaFoldDB" id="A0A5B7FGR2"/>
<sequence>MRASKRCSLQKISQNLVRHGIAKDLQEITVHKEDIGRSLAKWCSQMVYQAGC</sequence>